<keyword evidence="3" id="KW-1185">Reference proteome</keyword>
<dbReference type="Gene3D" id="3.30.710.10">
    <property type="entry name" value="Potassium Channel Kv1.1, Chain A"/>
    <property type="match status" value="1"/>
</dbReference>
<reference evidence="2" key="1">
    <citation type="submission" date="2021-03" db="EMBL/GenBank/DDBJ databases">
        <authorList>
            <person name="Tagirdzhanova G."/>
        </authorList>
    </citation>
    <scope>NUCLEOTIDE SEQUENCE</scope>
</reference>
<proteinExistence type="predicted"/>
<dbReference type="InterPro" id="IPR000210">
    <property type="entry name" value="BTB/POZ_dom"/>
</dbReference>
<dbReference type="CDD" id="cd18186">
    <property type="entry name" value="BTB_POZ_ZBTB_KLHL-like"/>
    <property type="match status" value="1"/>
</dbReference>
<dbReference type="Pfam" id="PF00651">
    <property type="entry name" value="BTB"/>
    <property type="match status" value="1"/>
</dbReference>
<accession>A0A8H3J1K6</accession>
<evidence type="ECO:0000259" key="1">
    <source>
        <dbReference type="PROSITE" id="PS50097"/>
    </source>
</evidence>
<dbReference type="EMBL" id="CAJPDT010000114">
    <property type="protein sequence ID" value="CAF9939024.1"/>
    <property type="molecule type" value="Genomic_DNA"/>
</dbReference>
<comment type="caution">
    <text evidence="2">The sequence shown here is derived from an EMBL/GenBank/DDBJ whole genome shotgun (WGS) entry which is preliminary data.</text>
</comment>
<dbReference type="AlphaFoldDB" id="A0A8H3J1K6"/>
<feature type="domain" description="BTB" evidence="1">
    <location>
        <begin position="61"/>
        <end position="129"/>
    </location>
</feature>
<dbReference type="InterPro" id="IPR011333">
    <property type="entry name" value="SKP1/BTB/POZ_sf"/>
</dbReference>
<gene>
    <name evidence="2" type="ORF">IMSHALPRED_001176</name>
</gene>
<dbReference type="Proteomes" id="UP000664534">
    <property type="component" value="Unassembled WGS sequence"/>
</dbReference>
<dbReference type="PANTHER" id="PTHR47843">
    <property type="entry name" value="BTB DOMAIN-CONTAINING PROTEIN-RELATED"/>
    <property type="match status" value="1"/>
</dbReference>
<evidence type="ECO:0000313" key="2">
    <source>
        <dbReference type="EMBL" id="CAF9939024.1"/>
    </source>
</evidence>
<protein>
    <recommendedName>
        <fullName evidence="1">BTB domain-containing protein</fullName>
    </recommendedName>
</protein>
<organism evidence="2 3">
    <name type="scientific">Imshaugia aleurites</name>
    <dbReference type="NCBI Taxonomy" id="172621"/>
    <lineage>
        <taxon>Eukaryota</taxon>
        <taxon>Fungi</taxon>
        <taxon>Dikarya</taxon>
        <taxon>Ascomycota</taxon>
        <taxon>Pezizomycotina</taxon>
        <taxon>Lecanoromycetes</taxon>
        <taxon>OSLEUM clade</taxon>
        <taxon>Lecanoromycetidae</taxon>
        <taxon>Lecanorales</taxon>
        <taxon>Lecanorineae</taxon>
        <taxon>Parmeliaceae</taxon>
        <taxon>Imshaugia</taxon>
    </lineage>
</organism>
<dbReference type="SUPFAM" id="SSF54695">
    <property type="entry name" value="POZ domain"/>
    <property type="match status" value="1"/>
</dbReference>
<name>A0A8H3J1K6_9LECA</name>
<dbReference type="PANTHER" id="PTHR47843:SF5">
    <property type="entry name" value="BTB_POZ DOMAIN PROTEIN"/>
    <property type="match status" value="1"/>
</dbReference>
<dbReference type="OrthoDB" id="6359816at2759"/>
<sequence>MDTMVRNNELSRLALTTECCEKQLTMLTTMSDSLQMTPAAAAAKTEILQGFSKLLETGQGSDLTITCKSKTFKAHSAIIASRSPFFAAACWSGFKQEAETHCIDLPDDDPTAVWTMLRYLYASDYTIEPRTDFLSTLDQCPLDANNRRRTSSLHLVCNASMYGMGEKYGIDGLKGIAAEKFAATLRQPEWHDEWTRQGSDVCVGALATAVKCVYDSTPESDRGLREQVLAYAEVYLGRLLVLEDFKVLLEEVPKFAYQLLVGEAEGRREVGMRAKKRGTASRERTLYELLGEDE</sequence>
<dbReference type="PROSITE" id="PS50097">
    <property type="entry name" value="BTB"/>
    <property type="match status" value="1"/>
</dbReference>
<evidence type="ECO:0000313" key="3">
    <source>
        <dbReference type="Proteomes" id="UP000664534"/>
    </source>
</evidence>